<gene>
    <name evidence="2" type="ORF">GB2207_09056</name>
</gene>
<accession>Q1YUW2</accession>
<evidence type="ECO:0000313" key="2">
    <source>
        <dbReference type="EMBL" id="EAS47946.1"/>
    </source>
</evidence>
<protein>
    <submittedName>
        <fullName evidence="2">Uncharacterized protein</fullName>
    </submittedName>
</protein>
<feature type="transmembrane region" description="Helical" evidence="1">
    <location>
        <begin position="20"/>
        <end position="46"/>
    </location>
</feature>
<dbReference type="Proteomes" id="UP000005555">
    <property type="component" value="Unassembled WGS sequence"/>
</dbReference>
<evidence type="ECO:0000256" key="1">
    <source>
        <dbReference type="SAM" id="Phobius"/>
    </source>
</evidence>
<dbReference type="AlphaFoldDB" id="Q1YUW2"/>
<sequence length="286" mass="32147">MDLINSQNINNRIKKRTVAIAVIMHLYLAIFTFGLSLLLLAIAGFVTSMLLEKDINEAKSTANSFNKKFPFRHFGHVFGSFQHIFNHAYSIEKDISSAIEGAIKTKTPITSVNTLSVIDTDPDLKNCEQRRFIKAESAPTSRGTGITLILNQSSYGSMRSIQWRVLAGGYLDRNAKFNLIAYSLFTILFWIRPYFKRETDLISRVRTIYSSAYNDMDVATQVRCLHEVVFDEMITELDKNGIDTSELKVQKMQVMNINISGRKVNMGNVVKGAMNKISGVAKGAKV</sequence>
<comment type="caution">
    <text evidence="2">The sequence shown here is derived from an EMBL/GenBank/DDBJ whole genome shotgun (WGS) entry which is preliminary data.</text>
</comment>
<dbReference type="HOGENOM" id="CLU_972388_0_0_6"/>
<keyword evidence="3" id="KW-1185">Reference proteome</keyword>
<proteinExistence type="predicted"/>
<organism evidence="2 3">
    <name type="scientific">gamma proteobacterium HTCC2207</name>
    <dbReference type="NCBI Taxonomy" id="314287"/>
    <lineage>
        <taxon>Bacteria</taxon>
        <taxon>Pseudomonadati</taxon>
        <taxon>Pseudomonadota</taxon>
        <taxon>Gammaproteobacteria</taxon>
        <taxon>Cellvibrionales</taxon>
        <taxon>Porticoccaceae</taxon>
        <taxon>SAR92 clade</taxon>
    </lineage>
</organism>
<name>Q1YUW2_9GAMM</name>
<dbReference type="STRING" id="314287.GB2207_09056"/>
<evidence type="ECO:0000313" key="3">
    <source>
        <dbReference type="Proteomes" id="UP000005555"/>
    </source>
</evidence>
<reference evidence="2 3" key="1">
    <citation type="submission" date="2006-03" db="EMBL/GenBank/DDBJ databases">
        <authorList>
            <person name="Giovannoni S.J."/>
            <person name="Cho J.-C."/>
            <person name="Ferriera S."/>
            <person name="Johnson J."/>
            <person name="Kravitz S."/>
            <person name="Halpern A."/>
            <person name="Remington K."/>
            <person name="Beeson K."/>
            <person name="Tran B."/>
            <person name="Rogers Y.-H."/>
            <person name="Friedman R."/>
            <person name="Venter J.C."/>
        </authorList>
    </citation>
    <scope>NUCLEOTIDE SEQUENCE [LARGE SCALE GENOMIC DNA]</scope>
    <source>
        <strain evidence="2 3">HTCC2207</strain>
    </source>
</reference>
<keyword evidence="1" id="KW-0812">Transmembrane</keyword>
<keyword evidence="1" id="KW-1133">Transmembrane helix</keyword>
<dbReference type="EMBL" id="AAPI01000001">
    <property type="protein sequence ID" value="EAS47946.1"/>
    <property type="molecule type" value="Genomic_DNA"/>
</dbReference>
<dbReference type="OrthoDB" id="7058315at2"/>
<keyword evidence="1" id="KW-0472">Membrane</keyword>